<feature type="region of interest" description="Disordered" evidence="1">
    <location>
        <begin position="1056"/>
        <end position="1087"/>
    </location>
</feature>
<dbReference type="EMBL" id="GG738871">
    <property type="protein sequence ID" value="EFC43916.1"/>
    <property type="molecule type" value="Genomic_DNA"/>
</dbReference>
<dbReference type="CDD" id="cd00102">
    <property type="entry name" value="IPT"/>
    <property type="match status" value="1"/>
</dbReference>
<feature type="compositionally biased region" description="Low complexity" evidence="1">
    <location>
        <begin position="941"/>
        <end position="958"/>
    </location>
</feature>
<dbReference type="KEGG" id="ngr:NAEGRDRAFT_49537"/>
<dbReference type="Proteomes" id="UP000006671">
    <property type="component" value="Unassembled WGS sequence"/>
</dbReference>
<feature type="region of interest" description="Disordered" evidence="1">
    <location>
        <begin position="314"/>
        <end position="457"/>
    </location>
</feature>
<reference evidence="2 3" key="1">
    <citation type="journal article" date="2010" name="Cell">
        <title>The genome of Naegleria gruberi illuminates early eukaryotic versatility.</title>
        <authorList>
            <person name="Fritz-Laylin L.K."/>
            <person name="Prochnik S.E."/>
            <person name="Ginger M.L."/>
            <person name="Dacks J.B."/>
            <person name="Carpenter M.L."/>
            <person name="Field M.C."/>
            <person name="Kuo A."/>
            <person name="Paredez A."/>
            <person name="Chapman J."/>
            <person name="Pham J."/>
            <person name="Shu S."/>
            <person name="Neupane R."/>
            <person name="Cipriano M."/>
            <person name="Mancuso J."/>
            <person name="Tu H."/>
            <person name="Salamov A."/>
            <person name="Lindquist E."/>
            <person name="Shapiro H."/>
            <person name="Lucas S."/>
            <person name="Grigoriev I.V."/>
            <person name="Cande W.Z."/>
            <person name="Fulton C."/>
            <person name="Rokhsar D.S."/>
            <person name="Dawson S.C."/>
        </authorList>
    </citation>
    <scope>NUCLEOTIDE SEQUENCE [LARGE SCALE GENOMIC DNA]</scope>
    <source>
        <strain evidence="2 3">NEG-M</strain>
    </source>
</reference>
<dbReference type="GeneID" id="8856640"/>
<feature type="compositionally biased region" description="Polar residues" evidence="1">
    <location>
        <begin position="499"/>
        <end position="509"/>
    </location>
</feature>
<dbReference type="Gene3D" id="2.60.40.10">
    <property type="entry name" value="Immunoglobulins"/>
    <property type="match status" value="1"/>
</dbReference>
<feature type="compositionally biased region" description="Low complexity" evidence="1">
    <location>
        <begin position="590"/>
        <end position="630"/>
    </location>
</feature>
<evidence type="ECO:0000256" key="1">
    <source>
        <dbReference type="SAM" id="MobiDB-lite"/>
    </source>
</evidence>
<dbReference type="AlphaFoldDB" id="D2VH44"/>
<feature type="compositionally biased region" description="Low complexity" evidence="1">
    <location>
        <begin position="1056"/>
        <end position="1065"/>
    </location>
</feature>
<evidence type="ECO:0000313" key="3">
    <source>
        <dbReference type="Proteomes" id="UP000006671"/>
    </source>
</evidence>
<feature type="compositionally biased region" description="Low complexity" evidence="1">
    <location>
        <begin position="898"/>
        <end position="910"/>
    </location>
</feature>
<feature type="compositionally biased region" description="Polar residues" evidence="1">
    <location>
        <begin position="911"/>
        <end position="921"/>
    </location>
</feature>
<gene>
    <name evidence="2" type="ORF">NAEGRDRAFT_49537</name>
</gene>
<feature type="compositionally biased region" description="Low complexity" evidence="1">
    <location>
        <begin position="855"/>
        <end position="891"/>
    </location>
</feature>
<feature type="compositionally biased region" description="Low complexity" evidence="1">
    <location>
        <begin position="441"/>
        <end position="450"/>
    </location>
</feature>
<dbReference type="InParanoid" id="D2VH44"/>
<name>D2VH44_NAEGR</name>
<feature type="compositionally biased region" description="Basic residues" evidence="1">
    <location>
        <begin position="1078"/>
        <end position="1087"/>
    </location>
</feature>
<dbReference type="InterPro" id="IPR014756">
    <property type="entry name" value="Ig_E-set"/>
</dbReference>
<feature type="compositionally biased region" description="Polar residues" evidence="1">
    <location>
        <begin position="411"/>
        <end position="430"/>
    </location>
</feature>
<feature type="compositionally biased region" description="Low complexity" evidence="1">
    <location>
        <begin position="784"/>
        <end position="808"/>
    </location>
</feature>
<feature type="compositionally biased region" description="Polar residues" evidence="1">
    <location>
        <begin position="360"/>
        <end position="377"/>
    </location>
</feature>
<dbReference type="VEuPathDB" id="AmoebaDB:NAEGRDRAFT_49537"/>
<sequence>MQYLLIARKQRRSLCRFTFQFESIPTNPHQYFSSSFYCCCCFEYSVNNNKFSQTRKLEPARIFTNNTGCDTKQQIESQNSAWMIKKSPTTEDKLSKHPFNNTTPPPVHNVNSWKLQQHQFSKHCGSKTSRHSKRFHDSLLQYSENTQQQFVPSVIAASSSVQTTTTNLPPPQSSQLLFDKRRKSFATMTNNNNQNKIKTHHNHHAAKIKSQSTSTYNTIDTFPTSYIYSILDKLSPSPDFKSYIEIKWITTITSHEIQVELFRPRVLNVDESEDEATVAIDDDGLVSSSRKFIKSKSKHQKFLQTNISRLVTTTKKQENNNQTIDFKDEESNSGSSSGEEDSTTDVSSSDSLSSYHEKSMSASSGYRNIHSQSPATNSESDDCSSSSGQESQSKSSSNEQSHSSDMKKTLSENGQATSKDMLLNSSTTANNDEEIHQPVEQQQQSMSNESSQKKKKDFLVQGGVMRVPTALTIFSKLFNSMKSKISLNKLVFTPFISPSGKSNHSTTEDYQGGSSGNGTSSSSERLSSDGGNSSNSSGDEREDVSSEEDQNEDAYPMPPVNVLTVSGSGESSGNSQNGGGSSNSSERRNNSTSNNGGGNSSNNNNNGSREASSNSMNNSSSGSEEFSGGSDSDDENISFATVQIIDGSQKEKNGIKYWVQRNVITIQVISSFVFDTCTVYCTKEGNTETKVMETLSFVDSFTKLNPSKVAEVLKNAKCTLSIDEDDVYEAQFRKKLPFTSGRPETQKLIWISAEFSMSNKIIKKVNSSKFYVCSRPQDLRAIGNNPVATSTTNVSSSSQSSSAMPNTNNMNNHHETSSVNQQQQHSFSARTKVANVQSPSMNSMTPFQNDGYRHSSNNSQDNSSSNNIHNSTTNRPNLQNYNNNNSSNSGSMIHHHYSNSNGSISNNSNNQQTMFPSNQYPTHHHPFTSPNTSPIYHHHPQQTTSNNNSYQSSPQQSNISLQLTSIHPNRGPLNGQQEVTILGNFDSIKKEGNSVRVMFGLQDSPNIAQVLSDRIVCTVPERIVPGLVRIEVVTKSIPQLSSFGDVFYTYYRPEHNQQQQENENQASDNEGFSLNRPNKSHIYHPYK</sequence>
<feature type="compositionally biased region" description="Low complexity" evidence="1">
    <location>
        <begin position="344"/>
        <end position="354"/>
    </location>
</feature>
<feature type="compositionally biased region" description="Low complexity" evidence="1">
    <location>
        <begin position="383"/>
        <end position="401"/>
    </location>
</feature>
<dbReference type="SUPFAM" id="SSF81296">
    <property type="entry name" value="E set domains"/>
    <property type="match status" value="1"/>
</dbReference>
<feature type="compositionally biased region" description="Low complexity" evidence="1">
    <location>
        <begin position="517"/>
        <end position="537"/>
    </location>
</feature>
<feature type="compositionally biased region" description="Low complexity" evidence="1">
    <location>
        <begin position="566"/>
        <end position="575"/>
    </location>
</feature>
<dbReference type="OrthoDB" id="10605517at2759"/>
<evidence type="ECO:0000313" key="2">
    <source>
        <dbReference type="EMBL" id="EFC43916.1"/>
    </source>
</evidence>
<protein>
    <submittedName>
        <fullName evidence="2">Predicted protein</fullName>
    </submittedName>
</protein>
<feature type="region of interest" description="Disordered" evidence="1">
    <location>
        <begin position="495"/>
        <end position="634"/>
    </location>
</feature>
<dbReference type="InterPro" id="IPR013783">
    <property type="entry name" value="Ig-like_fold"/>
</dbReference>
<feature type="compositionally biased region" description="Polar residues" evidence="1">
    <location>
        <begin position="817"/>
        <end position="848"/>
    </location>
</feature>
<feature type="region of interest" description="Disordered" evidence="1">
    <location>
        <begin position="781"/>
        <end position="958"/>
    </location>
</feature>
<feature type="compositionally biased region" description="Polar residues" evidence="1">
    <location>
        <begin position="1066"/>
        <end position="1077"/>
    </location>
</feature>
<keyword evidence="3" id="KW-1185">Reference proteome</keyword>
<proteinExistence type="predicted"/>
<organism evidence="3">
    <name type="scientific">Naegleria gruberi</name>
    <name type="common">Amoeba</name>
    <dbReference type="NCBI Taxonomy" id="5762"/>
    <lineage>
        <taxon>Eukaryota</taxon>
        <taxon>Discoba</taxon>
        <taxon>Heterolobosea</taxon>
        <taxon>Tetramitia</taxon>
        <taxon>Eutetramitia</taxon>
        <taxon>Vahlkampfiidae</taxon>
        <taxon>Naegleria</taxon>
    </lineage>
</organism>
<dbReference type="RefSeq" id="XP_002676660.1">
    <property type="nucleotide sequence ID" value="XM_002676614.1"/>
</dbReference>
<feature type="compositionally biased region" description="Acidic residues" evidence="1">
    <location>
        <begin position="540"/>
        <end position="552"/>
    </location>
</feature>
<accession>D2VH44</accession>